<evidence type="ECO:0000259" key="1">
    <source>
        <dbReference type="PROSITE" id="PS50089"/>
    </source>
</evidence>
<dbReference type="AlphaFoldDB" id="A0A6C0DD33"/>
<dbReference type="PROSITE" id="PS50089">
    <property type="entry name" value="ZF_RING_2"/>
    <property type="match status" value="1"/>
</dbReference>
<reference evidence="2" key="1">
    <citation type="journal article" date="2020" name="Nature">
        <title>Giant virus diversity and host interactions through global metagenomics.</title>
        <authorList>
            <person name="Schulz F."/>
            <person name="Roux S."/>
            <person name="Paez-Espino D."/>
            <person name="Jungbluth S."/>
            <person name="Walsh D.A."/>
            <person name="Denef V.J."/>
            <person name="McMahon K.D."/>
            <person name="Konstantinidis K.T."/>
            <person name="Eloe-Fadrosh E.A."/>
            <person name="Kyrpides N.C."/>
            <person name="Woyke T."/>
        </authorList>
    </citation>
    <scope>NUCLEOTIDE SEQUENCE</scope>
    <source>
        <strain evidence="2">GVMAG-M-3300023174-132</strain>
    </source>
</reference>
<sequence length="316" mass="34789">MDALLPMATATFEEQDAGSGPIHASPMCGPMTAAIHNISARNLHELNLSAPDDRQFLRSWRKQLQDCMNQQNVRIIKFLLADGHASVSASSSGSSSSASASSGASSASMTDMEITQRCLAVLNKYSKPTWSFTSSIKDLALSTASEIPGQIETELGISPVALRDYLKKAIRLYVNSASALSAAEGRLEEKLKRLEAVSQRINDLMFMEPTSELEQLGNSTRVYLDSVLEKIDLENDFKELTTQFKKFTTLRPLLSLGTFQRAATTAPICSICMTREISQAVTPCGHTFCEDCCRNQMTACYICRVQIRDKIKLYFA</sequence>
<dbReference type="InterPro" id="IPR001841">
    <property type="entry name" value="Znf_RING"/>
</dbReference>
<dbReference type="InterPro" id="IPR013083">
    <property type="entry name" value="Znf_RING/FYVE/PHD"/>
</dbReference>
<accession>A0A6C0DD33</accession>
<dbReference type="Gene3D" id="3.30.40.10">
    <property type="entry name" value="Zinc/RING finger domain, C3HC4 (zinc finger)"/>
    <property type="match status" value="1"/>
</dbReference>
<organism evidence="2">
    <name type="scientific">viral metagenome</name>
    <dbReference type="NCBI Taxonomy" id="1070528"/>
    <lineage>
        <taxon>unclassified sequences</taxon>
        <taxon>metagenomes</taxon>
        <taxon>organismal metagenomes</taxon>
    </lineage>
</organism>
<evidence type="ECO:0000313" key="2">
    <source>
        <dbReference type="EMBL" id="QHT13545.1"/>
    </source>
</evidence>
<protein>
    <recommendedName>
        <fullName evidence="1">RING-type domain-containing protein</fullName>
    </recommendedName>
</protein>
<name>A0A6C0DD33_9ZZZZ</name>
<dbReference type="SMART" id="SM00184">
    <property type="entry name" value="RING"/>
    <property type="match status" value="1"/>
</dbReference>
<dbReference type="SUPFAM" id="SSF57850">
    <property type="entry name" value="RING/U-box"/>
    <property type="match status" value="1"/>
</dbReference>
<dbReference type="Pfam" id="PF13920">
    <property type="entry name" value="zf-C3HC4_3"/>
    <property type="match status" value="1"/>
</dbReference>
<proteinExistence type="predicted"/>
<dbReference type="EMBL" id="MN739575">
    <property type="protein sequence ID" value="QHT13545.1"/>
    <property type="molecule type" value="Genomic_DNA"/>
</dbReference>
<feature type="domain" description="RING-type" evidence="1">
    <location>
        <begin position="269"/>
        <end position="304"/>
    </location>
</feature>